<evidence type="ECO:0000256" key="1">
    <source>
        <dbReference type="RuleBase" id="RU004508"/>
    </source>
</evidence>
<keyword evidence="1" id="KW-0663">Pyridoxal phosphate</keyword>
<dbReference type="KEGG" id="pfm:Pyrfu_0145"/>
<dbReference type="CDD" id="cd00616">
    <property type="entry name" value="AHBA_syn"/>
    <property type="match status" value="1"/>
</dbReference>
<dbReference type="EC" id="2.6.1.50" evidence="2"/>
<evidence type="ECO:0000313" key="2">
    <source>
        <dbReference type="EMBL" id="AEM38017.1"/>
    </source>
</evidence>
<dbReference type="Gene3D" id="3.40.640.10">
    <property type="entry name" value="Type I PLP-dependent aspartate aminotransferase-like (Major domain)"/>
    <property type="match status" value="1"/>
</dbReference>
<reference evidence="2 3" key="1">
    <citation type="journal article" date="2011" name="Stand. Genomic Sci.">
        <title>Complete genome sequence of the hyperthermophilic chemolithoautotroph Pyrolobus fumarii type strain (1A).</title>
        <authorList>
            <person name="Anderson I."/>
            <person name="Goker M."/>
            <person name="Nolan M."/>
            <person name="Lucas S."/>
            <person name="Hammon N."/>
            <person name="Deshpande S."/>
            <person name="Cheng J.F."/>
            <person name="Tapia R."/>
            <person name="Han C."/>
            <person name="Goodwin L."/>
            <person name="Pitluck S."/>
            <person name="Huntemann M."/>
            <person name="Liolios K."/>
            <person name="Ivanova N."/>
            <person name="Pagani I."/>
            <person name="Mavromatis K."/>
            <person name="Ovchinikova G."/>
            <person name="Pati A."/>
            <person name="Chen A."/>
            <person name="Palaniappan K."/>
            <person name="Land M."/>
            <person name="Hauser L."/>
            <person name="Brambilla E.M."/>
            <person name="Huber H."/>
            <person name="Yasawong M."/>
            <person name="Rohde M."/>
            <person name="Spring S."/>
            <person name="Abt B."/>
            <person name="Sikorski J."/>
            <person name="Wirth R."/>
            <person name="Detter J.C."/>
            <person name="Woyke T."/>
            <person name="Bristow J."/>
            <person name="Eisen J.A."/>
            <person name="Markowitz V."/>
            <person name="Hugenholtz P."/>
            <person name="Kyrpides N.C."/>
            <person name="Klenk H.P."/>
            <person name="Lapidus A."/>
        </authorList>
    </citation>
    <scope>NUCLEOTIDE SEQUENCE [LARGE SCALE GENOMIC DNA]</scope>
    <source>
        <strain evidence="3">DSM 11204 / 1A</strain>
    </source>
</reference>
<dbReference type="InterPro" id="IPR015424">
    <property type="entry name" value="PyrdxlP-dep_Trfase"/>
</dbReference>
<dbReference type="InterPro" id="IPR015422">
    <property type="entry name" value="PyrdxlP-dep_Trfase_small"/>
</dbReference>
<dbReference type="OrthoDB" id="10355at2157"/>
<evidence type="ECO:0000313" key="3">
    <source>
        <dbReference type="Proteomes" id="UP000001037"/>
    </source>
</evidence>
<sequence>MSSRTIRISEPLLEEDDITLVLEALRSGWLSGGPYVEKFEEEFAKYIGVKHAITVANGTMALIAALYAAGVRPGDEVIVPCFTFAATAAAVVALGAKPVFADIELETYNISVEDVEEKLTRRARAIIAVHLFGHMADMKRLKRLAEEENIVLIEDAAQAHGSSLEGVKAGAWGDAAAFSFYATKNMTMGEGGAVTTSNDEIAWRVRMLRNHGQESKYNHVTFGLNMRITSLQAALGLAQLRKLERMNEARRRNARMLSEGLRDTGLILPVEKPGYRHVYHQYVVRVDPERVDITRDELARRLRERGVETAVHYPRALPDQPFYRALGYPPAEKICPNAAIAAQQVLSLPVHPKLTHEDIRYVIRAVREALGMEG</sequence>
<dbReference type="PANTHER" id="PTHR30244:SF34">
    <property type="entry name" value="DTDP-4-AMINO-4,6-DIDEOXYGALACTOSE TRANSAMINASE"/>
    <property type="match status" value="1"/>
</dbReference>
<dbReference type="HOGENOM" id="CLU_033332_7_2_2"/>
<protein>
    <submittedName>
        <fullName evidence="2">Glutamine--scyllo-inositol transaminase</fullName>
        <ecNumber evidence="2">2.6.1.50</ecNumber>
    </submittedName>
</protein>
<dbReference type="GO" id="GO:0047310">
    <property type="term" value="F:glutamine-scyllo-inositol transaminase activity"/>
    <property type="evidence" value="ECO:0007669"/>
    <property type="project" value="UniProtKB-EC"/>
</dbReference>
<keyword evidence="3" id="KW-1185">Reference proteome</keyword>
<comment type="similarity">
    <text evidence="1">Belongs to the DegT/DnrJ/EryC1 family.</text>
</comment>
<dbReference type="InterPro" id="IPR000653">
    <property type="entry name" value="DegT/StrS_aminotransferase"/>
</dbReference>
<dbReference type="InterPro" id="IPR015421">
    <property type="entry name" value="PyrdxlP-dep_Trfase_major"/>
</dbReference>
<dbReference type="PANTHER" id="PTHR30244">
    <property type="entry name" value="TRANSAMINASE"/>
    <property type="match status" value="1"/>
</dbReference>
<dbReference type="EMBL" id="CP002838">
    <property type="protein sequence ID" value="AEM38017.1"/>
    <property type="molecule type" value="Genomic_DNA"/>
</dbReference>
<gene>
    <name evidence="2" type="ordered locus">Pyrfu_0145</name>
</gene>
<name>G0EEH6_PYRF1</name>
<dbReference type="SUPFAM" id="SSF53383">
    <property type="entry name" value="PLP-dependent transferases"/>
    <property type="match status" value="1"/>
</dbReference>
<dbReference type="GeneID" id="11139780"/>
<dbReference type="AlphaFoldDB" id="G0EEH6"/>
<dbReference type="GO" id="GO:0000271">
    <property type="term" value="P:polysaccharide biosynthetic process"/>
    <property type="evidence" value="ECO:0007669"/>
    <property type="project" value="TreeGrafter"/>
</dbReference>
<dbReference type="GO" id="GO:0030170">
    <property type="term" value="F:pyridoxal phosphate binding"/>
    <property type="evidence" value="ECO:0007669"/>
    <property type="project" value="TreeGrafter"/>
</dbReference>
<proteinExistence type="inferred from homology"/>
<dbReference type="Gene3D" id="3.90.1150.10">
    <property type="entry name" value="Aspartate Aminotransferase, domain 1"/>
    <property type="match status" value="1"/>
</dbReference>
<dbReference type="STRING" id="694429.Pyrfu_0145"/>
<dbReference type="InParanoid" id="G0EEH6"/>
<dbReference type="Proteomes" id="UP000001037">
    <property type="component" value="Chromosome"/>
</dbReference>
<dbReference type="PIRSF" id="PIRSF000390">
    <property type="entry name" value="PLP_StrS"/>
    <property type="match status" value="1"/>
</dbReference>
<dbReference type="Pfam" id="PF01041">
    <property type="entry name" value="DegT_DnrJ_EryC1"/>
    <property type="match status" value="1"/>
</dbReference>
<keyword evidence="2" id="KW-0808">Transferase</keyword>
<keyword evidence="2" id="KW-0032">Aminotransferase</keyword>
<accession>G0EEH6</accession>
<organism evidence="2 3">
    <name type="scientific">Pyrolobus fumarii (strain DSM 11204 / 1A)</name>
    <dbReference type="NCBI Taxonomy" id="694429"/>
    <lineage>
        <taxon>Archaea</taxon>
        <taxon>Thermoproteota</taxon>
        <taxon>Thermoprotei</taxon>
        <taxon>Desulfurococcales</taxon>
        <taxon>Pyrodictiaceae</taxon>
        <taxon>Pyrolobus</taxon>
    </lineage>
</organism>
<dbReference type="eggNOG" id="arCOG00118">
    <property type="taxonomic scope" value="Archaea"/>
</dbReference>
<dbReference type="RefSeq" id="WP_014025694.1">
    <property type="nucleotide sequence ID" value="NC_015931.1"/>
</dbReference>